<feature type="region of interest" description="Disordered" evidence="1">
    <location>
        <begin position="1"/>
        <end position="29"/>
    </location>
</feature>
<keyword evidence="3" id="KW-1185">Reference proteome</keyword>
<comment type="caution">
    <text evidence="2">The sequence shown here is derived from an EMBL/GenBank/DDBJ whole genome shotgun (WGS) entry which is preliminary data.</text>
</comment>
<dbReference type="Proteomes" id="UP001159363">
    <property type="component" value="Chromosome 1"/>
</dbReference>
<evidence type="ECO:0000313" key="3">
    <source>
        <dbReference type="Proteomes" id="UP001159363"/>
    </source>
</evidence>
<proteinExistence type="predicted"/>
<gene>
    <name evidence="2" type="ORF">PR048_000187</name>
</gene>
<protein>
    <submittedName>
        <fullName evidence="2">Uncharacterized protein</fullName>
    </submittedName>
</protein>
<organism evidence="2 3">
    <name type="scientific">Dryococelus australis</name>
    <dbReference type="NCBI Taxonomy" id="614101"/>
    <lineage>
        <taxon>Eukaryota</taxon>
        <taxon>Metazoa</taxon>
        <taxon>Ecdysozoa</taxon>
        <taxon>Arthropoda</taxon>
        <taxon>Hexapoda</taxon>
        <taxon>Insecta</taxon>
        <taxon>Pterygota</taxon>
        <taxon>Neoptera</taxon>
        <taxon>Polyneoptera</taxon>
        <taxon>Phasmatodea</taxon>
        <taxon>Verophasmatodea</taxon>
        <taxon>Anareolatae</taxon>
        <taxon>Phasmatidae</taxon>
        <taxon>Eurycanthinae</taxon>
        <taxon>Dryococelus</taxon>
    </lineage>
</organism>
<reference evidence="2 3" key="1">
    <citation type="submission" date="2023-02" db="EMBL/GenBank/DDBJ databases">
        <title>LHISI_Scaffold_Assembly.</title>
        <authorList>
            <person name="Stuart O.P."/>
            <person name="Cleave R."/>
            <person name="Magrath M.J.L."/>
            <person name="Mikheyev A.S."/>
        </authorList>
    </citation>
    <scope>NUCLEOTIDE SEQUENCE [LARGE SCALE GENOMIC DNA]</scope>
    <source>
        <strain evidence="2">Daus_M_001</strain>
        <tissue evidence="2">Leg muscle</tissue>
    </source>
</reference>
<sequence>MENNRAERKSALKYKQQEEERKPKAGDTLLDKANELLTKALQKGSLEEVEVAQAMLQGVCRERKEENQQKVLADNLQRNLEKKIYIADNIL</sequence>
<evidence type="ECO:0000313" key="2">
    <source>
        <dbReference type="EMBL" id="KAJ8894880.1"/>
    </source>
</evidence>
<dbReference type="EMBL" id="JARBHB010000001">
    <property type="protein sequence ID" value="KAJ8894880.1"/>
    <property type="molecule type" value="Genomic_DNA"/>
</dbReference>
<name>A0ABQ9IF77_9NEOP</name>
<evidence type="ECO:0000256" key="1">
    <source>
        <dbReference type="SAM" id="MobiDB-lite"/>
    </source>
</evidence>
<accession>A0ABQ9IF77</accession>